<dbReference type="InterPro" id="IPR009056">
    <property type="entry name" value="Cyt_c-like_dom"/>
</dbReference>
<feature type="signal peptide" evidence="5">
    <location>
        <begin position="1"/>
        <end position="18"/>
    </location>
</feature>
<keyword evidence="3 4" id="KW-0408">Iron</keyword>
<evidence type="ECO:0000256" key="3">
    <source>
        <dbReference type="ARBA" id="ARBA00023004"/>
    </source>
</evidence>
<evidence type="ECO:0000256" key="5">
    <source>
        <dbReference type="SAM" id="SignalP"/>
    </source>
</evidence>
<sequence length="92" mass="9460">MKKIIIAASLLTACVAFANPYAKCVACHGATGEKVALGKSKIIKDMTKAEIVASLKGYQDGTYGGAMKGLMVGQVKGLDDASIQAIADQIGK</sequence>
<feature type="chain" id="PRO_5027032489" evidence="5">
    <location>
        <begin position="19"/>
        <end position="92"/>
    </location>
</feature>
<proteinExistence type="predicted"/>
<dbReference type="PROSITE" id="PS51007">
    <property type="entry name" value="CYTC"/>
    <property type="match status" value="1"/>
</dbReference>
<dbReference type="KEGG" id="paco:AACT_1411"/>
<evidence type="ECO:0000313" key="8">
    <source>
        <dbReference type="Proteomes" id="UP000503483"/>
    </source>
</evidence>
<evidence type="ECO:0000256" key="4">
    <source>
        <dbReference type="PROSITE-ProRule" id="PRU00433"/>
    </source>
</evidence>
<dbReference type="Pfam" id="PF00034">
    <property type="entry name" value="Cytochrom_C"/>
    <property type="match status" value="1"/>
</dbReference>
<evidence type="ECO:0000259" key="6">
    <source>
        <dbReference type="PROSITE" id="PS51007"/>
    </source>
</evidence>
<gene>
    <name evidence="7" type="primary">cccA2</name>
    <name evidence="7" type="ORF">AACT_1411</name>
</gene>
<dbReference type="GO" id="GO:0046872">
    <property type="term" value="F:metal ion binding"/>
    <property type="evidence" value="ECO:0007669"/>
    <property type="project" value="UniProtKB-KW"/>
</dbReference>
<reference evidence="7 8" key="1">
    <citation type="submission" date="2019-08" db="EMBL/GenBank/DDBJ databases">
        <title>Complete genome sequence of Arcobacter acticola.</title>
        <authorList>
            <person name="Miller W."/>
        </authorList>
    </citation>
    <scope>NUCLEOTIDE SEQUENCE [LARGE SCALE GENOMIC DNA]</scope>
    <source>
        <strain evidence="7 8">KCTC 52212</strain>
    </source>
</reference>
<evidence type="ECO:0000256" key="2">
    <source>
        <dbReference type="ARBA" id="ARBA00022723"/>
    </source>
</evidence>
<dbReference type="EC" id="5.1.1.3" evidence="7"/>
<dbReference type="InterPro" id="IPR036909">
    <property type="entry name" value="Cyt_c-like_dom_sf"/>
</dbReference>
<keyword evidence="8" id="KW-1185">Reference proteome</keyword>
<dbReference type="GO" id="GO:0008881">
    <property type="term" value="F:glutamate racemase activity"/>
    <property type="evidence" value="ECO:0007669"/>
    <property type="project" value="UniProtKB-EC"/>
</dbReference>
<protein>
    <submittedName>
        <fullName evidence="7">Periplasmic monoheme cytochrome c553</fullName>
        <ecNumber evidence="7">5.1.1.3</ecNumber>
    </submittedName>
</protein>
<keyword evidence="5" id="KW-0732">Signal</keyword>
<feature type="domain" description="Cytochrome c" evidence="6">
    <location>
        <begin position="8"/>
        <end position="92"/>
    </location>
</feature>
<keyword evidence="7" id="KW-0413">Isomerase</keyword>
<keyword evidence="1 4" id="KW-0349">Heme</keyword>
<accession>A0A6M8EVQ6</accession>
<dbReference type="SUPFAM" id="SSF46626">
    <property type="entry name" value="Cytochrome c"/>
    <property type="match status" value="1"/>
</dbReference>
<keyword evidence="2 4" id="KW-0479">Metal-binding</keyword>
<dbReference type="EMBL" id="CP042652">
    <property type="protein sequence ID" value="QKE28577.1"/>
    <property type="molecule type" value="Genomic_DNA"/>
</dbReference>
<dbReference type="RefSeq" id="WP_172126150.1">
    <property type="nucleotide sequence ID" value="NZ_CP042652.1"/>
</dbReference>
<name>A0A6M8EVQ6_9BACT</name>
<dbReference type="GO" id="GO:0009055">
    <property type="term" value="F:electron transfer activity"/>
    <property type="evidence" value="ECO:0007669"/>
    <property type="project" value="InterPro"/>
</dbReference>
<dbReference type="Gene3D" id="1.10.760.10">
    <property type="entry name" value="Cytochrome c-like domain"/>
    <property type="match status" value="1"/>
</dbReference>
<organism evidence="7 8">
    <name type="scientific">Arcobacter acticola</name>
    <dbReference type="NCBI Taxonomy" id="1849015"/>
    <lineage>
        <taxon>Bacteria</taxon>
        <taxon>Pseudomonadati</taxon>
        <taxon>Campylobacterota</taxon>
        <taxon>Epsilonproteobacteria</taxon>
        <taxon>Campylobacterales</taxon>
        <taxon>Arcobacteraceae</taxon>
        <taxon>Arcobacter</taxon>
    </lineage>
</organism>
<dbReference type="AlphaFoldDB" id="A0A6M8EVQ6"/>
<dbReference type="GO" id="GO:0020037">
    <property type="term" value="F:heme binding"/>
    <property type="evidence" value="ECO:0007669"/>
    <property type="project" value="InterPro"/>
</dbReference>
<evidence type="ECO:0000256" key="1">
    <source>
        <dbReference type="ARBA" id="ARBA00022617"/>
    </source>
</evidence>
<evidence type="ECO:0000313" key="7">
    <source>
        <dbReference type="EMBL" id="QKE28577.1"/>
    </source>
</evidence>
<dbReference type="Proteomes" id="UP000503483">
    <property type="component" value="Chromosome"/>
</dbReference>